<dbReference type="OrthoDB" id="1750003at2759"/>
<dbReference type="Pfam" id="PF03479">
    <property type="entry name" value="PCC"/>
    <property type="match status" value="2"/>
</dbReference>
<dbReference type="Gene3D" id="3.30.1330.80">
    <property type="entry name" value="Hypothetical protein, similar to alpha- acetolactate decarboxylase, domain 2"/>
    <property type="match status" value="2"/>
</dbReference>
<keyword evidence="8" id="KW-1185">Reference proteome</keyword>
<sequence length="310" mass="32260">MSGADDPPGDPNSQTNFCTPPTSNEQQLPGSTGFGFPPRIIEVKKGEDVASKVLSFTQNCPRDVCILSATGVLSNVSLIKDDTSGEATTFEGQFVIVSLSSSFLLSEIGGQQSRTGGLSVLFAKPDGWVFGGSVTGVLTAASPIQIIVGSIEFGVTQHIITVKTREDVSSKIVSFIHSSPRAVCIVSATGELSNVTVLQADASGGKATYEGLFKIHTLSGSFLPFENGDPQSRMGGFSVSLTGSDQRTFGGAVSGDLIAASPVEVIVCSFTAPAAPMNPKFVVPSRCMHSGFPSELAGHPKGKRSGNRKR</sequence>
<comment type="caution">
    <text evidence="7">The sequence shown here is derived from an EMBL/GenBank/DDBJ whole genome shotgun (WGS) entry which is preliminary data.</text>
</comment>
<organism evidence="7 8">
    <name type="scientific">Solanum commersonii</name>
    <name type="common">Commerson's wild potato</name>
    <name type="synonym">Commerson's nightshade</name>
    <dbReference type="NCBI Taxonomy" id="4109"/>
    <lineage>
        <taxon>Eukaryota</taxon>
        <taxon>Viridiplantae</taxon>
        <taxon>Streptophyta</taxon>
        <taxon>Embryophyta</taxon>
        <taxon>Tracheophyta</taxon>
        <taxon>Spermatophyta</taxon>
        <taxon>Magnoliopsida</taxon>
        <taxon>eudicotyledons</taxon>
        <taxon>Gunneridae</taxon>
        <taxon>Pentapetalae</taxon>
        <taxon>asterids</taxon>
        <taxon>lamiids</taxon>
        <taxon>Solanales</taxon>
        <taxon>Solanaceae</taxon>
        <taxon>Solanoideae</taxon>
        <taxon>Solaneae</taxon>
        <taxon>Solanum</taxon>
    </lineage>
</organism>
<dbReference type="InterPro" id="IPR005175">
    <property type="entry name" value="PPC_dom"/>
</dbReference>
<evidence type="ECO:0000256" key="4">
    <source>
        <dbReference type="RuleBase" id="RU367031"/>
    </source>
</evidence>
<feature type="compositionally biased region" description="Polar residues" evidence="5">
    <location>
        <begin position="11"/>
        <end position="30"/>
    </location>
</feature>
<dbReference type="Proteomes" id="UP000824120">
    <property type="component" value="Chromosome 12"/>
</dbReference>
<name>A0A9J5WEB5_SOLCO</name>
<comment type="domain">
    <text evidence="4">The PPC domain mediates interactions between AHL proteins.</text>
</comment>
<feature type="domain" description="PPC" evidence="6">
    <location>
        <begin position="174"/>
        <end position="295"/>
    </location>
</feature>
<evidence type="ECO:0000313" key="8">
    <source>
        <dbReference type="Proteomes" id="UP000824120"/>
    </source>
</evidence>
<dbReference type="AlphaFoldDB" id="A0A9J5WEB5"/>
<keyword evidence="3 4" id="KW-0804">Transcription</keyword>
<evidence type="ECO:0000256" key="3">
    <source>
        <dbReference type="ARBA" id="ARBA00023163"/>
    </source>
</evidence>
<evidence type="ECO:0000259" key="6">
    <source>
        <dbReference type="PROSITE" id="PS51742"/>
    </source>
</evidence>
<protein>
    <recommendedName>
        <fullName evidence="4">AT-hook motif nuclear-localized protein</fullName>
    </recommendedName>
</protein>
<keyword evidence="1 4" id="KW-0805">Transcription regulation</keyword>
<keyword evidence="2 4" id="KW-0238">DNA-binding</keyword>
<evidence type="ECO:0000256" key="2">
    <source>
        <dbReference type="ARBA" id="ARBA00023125"/>
    </source>
</evidence>
<evidence type="ECO:0000313" key="7">
    <source>
        <dbReference type="EMBL" id="KAG5573612.1"/>
    </source>
</evidence>
<feature type="region of interest" description="Disordered" evidence="5">
    <location>
        <begin position="1"/>
        <end position="32"/>
    </location>
</feature>
<dbReference type="PROSITE" id="PS51742">
    <property type="entry name" value="PPC"/>
    <property type="match status" value="2"/>
</dbReference>
<proteinExistence type="predicted"/>
<dbReference type="SUPFAM" id="SSF117856">
    <property type="entry name" value="AF0104/ALDC/Ptd012-like"/>
    <property type="match status" value="2"/>
</dbReference>
<dbReference type="GO" id="GO:0003680">
    <property type="term" value="F:minor groove of adenine-thymine-rich DNA binding"/>
    <property type="evidence" value="ECO:0007669"/>
    <property type="project" value="UniProtKB-UniRule"/>
</dbReference>
<dbReference type="CDD" id="cd11378">
    <property type="entry name" value="DUF296"/>
    <property type="match status" value="2"/>
</dbReference>
<dbReference type="InterPro" id="IPR039605">
    <property type="entry name" value="AHL"/>
</dbReference>
<dbReference type="GO" id="GO:0005634">
    <property type="term" value="C:nucleus"/>
    <property type="evidence" value="ECO:0007669"/>
    <property type="project" value="UniProtKB-SubCell"/>
</dbReference>
<keyword evidence="4" id="KW-0539">Nucleus</keyword>
<comment type="function">
    <text evidence="4">Transcription factor that specifically binds AT-rich DNA sequences related to the nuclear matrix attachment regions (MARs).</text>
</comment>
<dbReference type="PANTHER" id="PTHR31500">
    <property type="entry name" value="AT-HOOK MOTIF NUCLEAR-LOCALIZED PROTEIN 9"/>
    <property type="match status" value="1"/>
</dbReference>
<dbReference type="EMBL" id="JACXVP010000012">
    <property type="protein sequence ID" value="KAG5573612.1"/>
    <property type="molecule type" value="Genomic_DNA"/>
</dbReference>
<accession>A0A9J5WEB5</accession>
<evidence type="ECO:0000256" key="1">
    <source>
        <dbReference type="ARBA" id="ARBA00023015"/>
    </source>
</evidence>
<reference evidence="7 8" key="1">
    <citation type="submission" date="2020-09" db="EMBL/GenBank/DDBJ databases">
        <title>De no assembly of potato wild relative species, Solanum commersonii.</title>
        <authorList>
            <person name="Cho K."/>
        </authorList>
    </citation>
    <scope>NUCLEOTIDE SEQUENCE [LARGE SCALE GENOMIC DNA]</scope>
    <source>
        <strain evidence="7">LZ3.2</strain>
        <tissue evidence="7">Leaf</tissue>
    </source>
</reference>
<comment type="subcellular location">
    <subcellularLocation>
        <location evidence="4">Nucleus</location>
    </subcellularLocation>
</comment>
<gene>
    <name evidence="7" type="ORF">H5410_063378</name>
</gene>
<dbReference type="PANTHER" id="PTHR31500:SF88">
    <property type="entry name" value="AT-HOOK MOTIF NUCLEAR-LOCALIZED PROTEIN"/>
    <property type="match status" value="1"/>
</dbReference>
<feature type="domain" description="PPC" evidence="6">
    <location>
        <begin position="32"/>
        <end position="178"/>
    </location>
</feature>
<evidence type="ECO:0000256" key="5">
    <source>
        <dbReference type="SAM" id="MobiDB-lite"/>
    </source>
</evidence>